<evidence type="ECO:0000313" key="4">
    <source>
        <dbReference type="Proteomes" id="UP000076837"/>
    </source>
</evidence>
<dbReference type="Proteomes" id="UP000076837">
    <property type="component" value="Unassembled WGS sequence"/>
</dbReference>
<organism evidence="3 4">
    <name type="scientific">Didymella rabiei</name>
    <name type="common">Chickpea ascochyta blight fungus</name>
    <name type="synonym">Mycosphaerella rabiei</name>
    <dbReference type="NCBI Taxonomy" id="5454"/>
    <lineage>
        <taxon>Eukaryota</taxon>
        <taxon>Fungi</taxon>
        <taxon>Dikarya</taxon>
        <taxon>Ascomycota</taxon>
        <taxon>Pezizomycotina</taxon>
        <taxon>Dothideomycetes</taxon>
        <taxon>Pleosporomycetidae</taxon>
        <taxon>Pleosporales</taxon>
        <taxon>Pleosporineae</taxon>
        <taxon>Didymellaceae</taxon>
        <taxon>Ascochyta</taxon>
    </lineage>
</organism>
<feature type="compositionally biased region" description="Polar residues" evidence="1">
    <location>
        <begin position="470"/>
        <end position="500"/>
    </location>
</feature>
<dbReference type="EMBL" id="JYNV01000326">
    <property type="protein sequence ID" value="KZM18560.1"/>
    <property type="molecule type" value="Genomic_DNA"/>
</dbReference>
<accession>A0A162VP98</accession>
<feature type="region of interest" description="Disordered" evidence="1">
    <location>
        <begin position="525"/>
        <end position="544"/>
    </location>
</feature>
<proteinExistence type="predicted"/>
<dbReference type="OrthoDB" id="3798622at2759"/>
<dbReference type="STRING" id="5454.A0A162VP98"/>
<feature type="region of interest" description="Disordered" evidence="1">
    <location>
        <begin position="380"/>
        <end position="500"/>
    </location>
</feature>
<evidence type="ECO:0000313" key="3">
    <source>
        <dbReference type="EMBL" id="KZM18560.1"/>
    </source>
</evidence>
<keyword evidence="4" id="KW-1185">Reference proteome</keyword>
<evidence type="ECO:0000256" key="1">
    <source>
        <dbReference type="SAM" id="MobiDB-lite"/>
    </source>
</evidence>
<name>A0A162VP98_DIDRA</name>
<feature type="signal peptide" evidence="2">
    <location>
        <begin position="1"/>
        <end position="21"/>
    </location>
</feature>
<reference evidence="3 4" key="1">
    <citation type="journal article" date="2016" name="Sci. Rep.">
        <title>Draft genome sequencing and secretome analysis of fungal phytopathogen Ascochyta rabiei provides insight into the necrotrophic effector repertoire.</title>
        <authorList>
            <person name="Verma S."/>
            <person name="Gazara R.K."/>
            <person name="Nizam S."/>
            <person name="Parween S."/>
            <person name="Chattopadhyay D."/>
            <person name="Verma P.K."/>
        </authorList>
    </citation>
    <scope>NUCLEOTIDE SEQUENCE [LARGE SCALE GENOMIC DNA]</scope>
    <source>
        <strain evidence="3 4">ArDII</strain>
    </source>
</reference>
<comment type="caution">
    <text evidence="3">The sequence shown here is derived from an EMBL/GenBank/DDBJ whole genome shotgun (WGS) entry which is preliminary data.</text>
</comment>
<protein>
    <submittedName>
        <fullName evidence="3">Uncharacterized protein</fullName>
    </submittedName>
</protein>
<sequence>MRFSGTGVLYTALLLVTSVNSLKFDKACNTKYGKLTAKQLIDKSIDFQPKLAKAGVDGLDAVIEVLKYQSETPGAKKPTGSKKELDRIIATYRILFGDIMAKNDDGTPNPNFKSEAADHIAAMKTTRDTLNRMSKPGSPDLIIHCNDDWLSERGPKSMAASKPTAPATSGSQYFYDTDRNRWVSVKGGKPCQGDKAVVTSANKKLSGTSREKGPERITFCPSYLRRQHQLEKDKQSHLWDIPTTKLPDTFTTYTAAGKKDKTLPFHISAFGSKIVAKWFHESMRTELFDSNSNNSSDKKISGSGTSSLAYGFDGAVNLVKQKEGKNVAESSLSIDNILYWCLALYYDKWLWSTGKPEDPSVLSTAPAKVASVDEGFQVEAAAKKGGSKKTKEPADQPKTEASPPKTEAPVDTPKTDKPADPPKTSAVAAPLPPSSQGPSSSPPSSQAALPASSEAPPPTNNPTPSASIPQTNQPLSTQLPQVSAPVSPSNKPASSLSTPLSGIVSMSRSVSMTKSVHTSCSNTLCTLPSSSASPTSSGAVPQETFESEPMNAGSMTAGEIAAVAAAIASEQVAAMALWDQVLTDMGLPSETIQGDPSASMGTGLPMATGGAGGAMNGTWAMPTLKTREGRYGVRERRMYDFAS</sequence>
<evidence type="ECO:0000256" key="2">
    <source>
        <dbReference type="SAM" id="SignalP"/>
    </source>
</evidence>
<gene>
    <name evidence="3" type="ORF">ST47_g10325</name>
</gene>
<feature type="compositionally biased region" description="Basic and acidic residues" evidence="1">
    <location>
        <begin position="389"/>
        <end position="398"/>
    </location>
</feature>
<feature type="chain" id="PRO_5043500931" evidence="2">
    <location>
        <begin position="22"/>
        <end position="643"/>
    </location>
</feature>
<feature type="compositionally biased region" description="Low complexity" evidence="1">
    <location>
        <begin position="528"/>
        <end position="537"/>
    </location>
</feature>
<keyword evidence="2" id="KW-0732">Signal</keyword>
<dbReference type="AlphaFoldDB" id="A0A162VP98"/>
<feature type="compositionally biased region" description="Low complexity" evidence="1">
    <location>
        <begin position="436"/>
        <end position="454"/>
    </location>
</feature>